<dbReference type="SUPFAM" id="SSF90229">
    <property type="entry name" value="CCCH zinc finger"/>
    <property type="match status" value="1"/>
</dbReference>
<dbReference type="GO" id="GO:0008270">
    <property type="term" value="F:zinc ion binding"/>
    <property type="evidence" value="ECO:0007669"/>
    <property type="project" value="UniProtKB-KW"/>
</dbReference>
<evidence type="ECO:0000313" key="7">
    <source>
        <dbReference type="EMBL" id="KAF8912122.1"/>
    </source>
</evidence>
<dbReference type="InterPro" id="IPR036855">
    <property type="entry name" value="Znf_CCCH_sf"/>
</dbReference>
<evidence type="ECO:0000259" key="6">
    <source>
        <dbReference type="PROSITE" id="PS50103"/>
    </source>
</evidence>
<proteinExistence type="predicted"/>
<comment type="caution">
    <text evidence="7">The sequence shown here is derived from an EMBL/GenBank/DDBJ whole genome shotgun (WGS) entry which is preliminary data.</text>
</comment>
<dbReference type="Proteomes" id="UP000724874">
    <property type="component" value="Unassembled WGS sequence"/>
</dbReference>
<feature type="domain" description="C3H1-type" evidence="6">
    <location>
        <begin position="9"/>
        <end position="36"/>
    </location>
</feature>
<evidence type="ECO:0000256" key="5">
    <source>
        <dbReference type="SAM" id="MobiDB-lite"/>
    </source>
</evidence>
<sequence length="801" mass="87133">MALPDPSWRVKTRPCPFYQQGKCLFAESCNFLHNVSATVIPEAKASKTISQDTAGPSTPLKPPCLVIDSPHSVRSPPRSPRTASLLYALRDVIGDPDDEDASLGSIIPPRASHDDENTWSESLPTLVNESGFGLYSRDESPLVQSTNESHHEQDGNFEGDWTAISDYEDGDDQRPEVLQEDVDQPDAPFFDDSRAIIGDSAAGDDALQTSLSGHNGVESLSTESTIRYSINSERTSSGLLSPIELSTLNLGALFHVNDTNSSDTANTWRPPIPLLASPPRSPSISSTFDLLSSPFGSHSARVISPHLNPFMPRSPVSPARTVSPAVHDEIEPLDLGLDSPNNYHKRQQSVDTTKDEEHEIAVVIDEDTLLSELSAEQPDAYEEDGDEEEIEHDSYGHTSIWENEDRPTVVFVGDSSRPLNTQAQVEEAVRRSSITPTHFLAHSEPLFQDSEVSEYSTSVFGDASQVNVANTTASDIVGHNHDDSFDEDATSSSLAYLRSPSGPPPNENDTLTSLYDVYSDIQESPPNPSVRQAASLSQTLESHSPSNPSTPASLRERVFTPPPVSRTRSGTITADSPNSVASPMTSLDSVSRGRASPFSVADIKSPRRESERQSPVEESEQSRKVPFGFRNSFTLEETSSGRSSPAPSRSSHRSVPPSPLREQTTMPESEPQLSPQESLPNTQTLKGLKPLRLSTIVDAKYFSRTLIHSRMSSSSSLVNSFHPSGISSRTSISSSVSSSNSVSDNRLLSSARSSLLPLNVQNTLIHSEAHEPSPLSLHLFENLVNLEEEPRLLRLRHGGGL</sequence>
<feature type="compositionally biased region" description="Polar residues" evidence="5">
    <location>
        <begin position="521"/>
        <end position="552"/>
    </location>
</feature>
<evidence type="ECO:0000256" key="3">
    <source>
        <dbReference type="ARBA" id="ARBA00022833"/>
    </source>
</evidence>
<evidence type="ECO:0000256" key="2">
    <source>
        <dbReference type="ARBA" id="ARBA00022771"/>
    </source>
</evidence>
<feature type="region of interest" description="Disordered" evidence="5">
    <location>
        <begin position="140"/>
        <end position="161"/>
    </location>
</feature>
<evidence type="ECO:0000256" key="4">
    <source>
        <dbReference type="PROSITE-ProRule" id="PRU00723"/>
    </source>
</evidence>
<dbReference type="AlphaFoldDB" id="A0A9P5NZM8"/>
<reference evidence="7" key="1">
    <citation type="submission" date="2020-11" db="EMBL/GenBank/DDBJ databases">
        <authorList>
            <consortium name="DOE Joint Genome Institute"/>
            <person name="Ahrendt S."/>
            <person name="Riley R."/>
            <person name="Andreopoulos W."/>
            <person name="LaButti K."/>
            <person name="Pangilinan J."/>
            <person name="Ruiz-duenas F.J."/>
            <person name="Barrasa J.M."/>
            <person name="Sanchez-Garcia M."/>
            <person name="Camarero S."/>
            <person name="Miyauchi S."/>
            <person name="Serrano A."/>
            <person name="Linde D."/>
            <person name="Babiker R."/>
            <person name="Drula E."/>
            <person name="Ayuso-Fernandez I."/>
            <person name="Pacheco R."/>
            <person name="Padilla G."/>
            <person name="Ferreira P."/>
            <person name="Barriuso J."/>
            <person name="Kellner H."/>
            <person name="Castanera R."/>
            <person name="Alfaro M."/>
            <person name="Ramirez L."/>
            <person name="Pisabarro A.G."/>
            <person name="Kuo A."/>
            <person name="Tritt A."/>
            <person name="Lipzen A."/>
            <person name="He G."/>
            <person name="Yan M."/>
            <person name="Ng V."/>
            <person name="Cullen D."/>
            <person name="Martin F."/>
            <person name="Rosso M.-N."/>
            <person name="Henrissat B."/>
            <person name="Hibbett D."/>
            <person name="Martinez A.T."/>
            <person name="Grigoriev I.V."/>
        </authorList>
    </citation>
    <scope>NUCLEOTIDE SEQUENCE</scope>
    <source>
        <strain evidence="7">AH 44721</strain>
    </source>
</reference>
<dbReference type="Gene3D" id="4.10.1000.10">
    <property type="entry name" value="Zinc finger, CCCH-type"/>
    <property type="match status" value="1"/>
</dbReference>
<accession>A0A9P5NZM8</accession>
<protein>
    <recommendedName>
        <fullName evidence="6">C3H1-type domain-containing protein</fullName>
    </recommendedName>
</protein>
<dbReference type="Pfam" id="PF00642">
    <property type="entry name" value="zf-CCCH"/>
    <property type="match status" value="1"/>
</dbReference>
<dbReference type="EMBL" id="JADNYJ010000003">
    <property type="protein sequence ID" value="KAF8912122.1"/>
    <property type="molecule type" value="Genomic_DNA"/>
</dbReference>
<feature type="compositionally biased region" description="Polar residues" evidence="5">
    <location>
        <begin position="662"/>
        <end position="685"/>
    </location>
</feature>
<name>A0A9P5NZM8_GYMJU</name>
<evidence type="ECO:0000313" key="8">
    <source>
        <dbReference type="Proteomes" id="UP000724874"/>
    </source>
</evidence>
<dbReference type="PROSITE" id="PS50103">
    <property type="entry name" value="ZF_C3H1"/>
    <property type="match status" value="1"/>
</dbReference>
<feature type="compositionally biased region" description="Polar residues" evidence="5">
    <location>
        <begin position="566"/>
        <end position="589"/>
    </location>
</feature>
<feature type="compositionally biased region" description="Low complexity" evidence="5">
    <location>
        <begin position="640"/>
        <end position="655"/>
    </location>
</feature>
<feature type="region of interest" description="Disordered" evidence="5">
    <location>
        <begin position="478"/>
        <end position="686"/>
    </location>
</feature>
<feature type="compositionally biased region" description="Basic and acidic residues" evidence="5">
    <location>
        <begin position="604"/>
        <end position="623"/>
    </location>
</feature>
<keyword evidence="8" id="KW-1185">Reference proteome</keyword>
<keyword evidence="3 4" id="KW-0862">Zinc</keyword>
<dbReference type="InterPro" id="IPR000571">
    <property type="entry name" value="Znf_CCCH"/>
</dbReference>
<dbReference type="SMART" id="SM00356">
    <property type="entry name" value="ZnF_C3H1"/>
    <property type="match status" value="1"/>
</dbReference>
<dbReference type="OrthoDB" id="47330at2759"/>
<feature type="zinc finger region" description="C3H1-type" evidence="4">
    <location>
        <begin position="9"/>
        <end position="36"/>
    </location>
</feature>
<evidence type="ECO:0000256" key="1">
    <source>
        <dbReference type="ARBA" id="ARBA00022723"/>
    </source>
</evidence>
<keyword evidence="2 4" id="KW-0863">Zinc-finger</keyword>
<keyword evidence="1 4" id="KW-0479">Metal-binding</keyword>
<gene>
    <name evidence="7" type="ORF">CPB84DRAFT_755990</name>
</gene>
<organism evidence="7 8">
    <name type="scientific">Gymnopilus junonius</name>
    <name type="common">Spectacular rustgill mushroom</name>
    <name type="synonym">Gymnopilus spectabilis subsp. junonius</name>
    <dbReference type="NCBI Taxonomy" id="109634"/>
    <lineage>
        <taxon>Eukaryota</taxon>
        <taxon>Fungi</taxon>
        <taxon>Dikarya</taxon>
        <taxon>Basidiomycota</taxon>
        <taxon>Agaricomycotina</taxon>
        <taxon>Agaricomycetes</taxon>
        <taxon>Agaricomycetidae</taxon>
        <taxon>Agaricales</taxon>
        <taxon>Agaricineae</taxon>
        <taxon>Hymenogastraceae</taxon>
        <taxon>Gymnopilus</taxon>
    </lineage>
</organism>
<feature type="region of interest" description="Disordered" evidence="5">
    <location>
        <begin position="333"/>
        <end position="355"/>
    </location>
</feature>